<sequence length="285" mass="31472">MRPTTSLSSQEIHAIKKSARKGNPRFVSAARALLNEMQKSLWLLWRHRAVLLTEFVALVIFYPLLQFLIGNGGIEQARVLPTLLAFLAYPLLFVTTFKFVGDLREEVNGGTFEHMHLSPFAPVALFVSRLVVLMLEGVVITTIIGVLMSWVLRVHIPLRLAGALPAALTIVDIIGFALLLGGLALALPQTGVIVSLFNGLIFLLNGTLIPLAWYPTWIQALARFLPTTLGIQATDKVVLQQQSLAAIWADGTLPWLIVYTVGLLALGWLVFLLNDRRTLRRGISH</sequence>
<organism evidence="7 8">
    <name type="scientific">Reticulibacter mediterranei</name>
    <dbReference type="NCBI Taxonomy" id="2778369"/>
    <lineage>
        <taxon>Bacteria</taxon>
        <taxon>Bacillati</taxon>
        <taxon>Chloroflexota</taxon>
        <taxon>Ktedonobacteria</taxon>
        <taxon>Ktedonobacterales</taxon>
        <taxon>Reticulibacteraceae</taxon>
        <taxon>Reticulibacter</taxon>
    </lineage>
</organism>
<dbReference type="GO" id="GO:0016020">
    <property type="term" value="C:membrane"/>
    <property type="evidence" value="ECO:0007669"/>
    <property type="project" value="UniProtKB-SubCell"/>
</dbReference>
<comment type="caution">
    <text evidence="7">The sequence shown here is derived from an EMBL/GenBank/DDBJ whole genome shotgun (WGS) entry which is preliminary data.</text>
</comment>
<keyword evidence="4 5" id="KW-0472">Membrane</keyword>
<evidence type="ECO:0000313" key="8">
    <source>
        <dbReference type="Proteomes" id="UP000597444"/>
    </source>
</evidence>
<dbReference type="AlphaFoldDB" id="A0A8J3IGC7"/>
<proteinExistence type="predicted"/>
<dbReference type="GO" id="GO:0140359">
    <property type="term" value="F:ABC-type transporter activity"/>
    <property type="evidence" value="ECO:0007669"/>
    <property type="project" value="InterPro"/>
</dbReference>
<comment type="subcellular location">
    <subcellularLocation>
        <location evidence="1">Membrane</location>
        <topology evidence="1">Multi-pass membrane protein</topology>
    </subcellularLocation>
</comment>
<feature type="transmembrane region" description="Helical" evidence="5">
    <location>
        <begin position="163"/>
        <end position="185"/>
    </location>
</feature>
<dbReference type="RefSeq" id="WP_220201220.1">
    <property type="nucleotide sequence ID" value="NZ_BNJK01000001.1"/>
</dbReference>
<keyword evidence="2 5" id="KW-0812">Transmembrane</keyword>
<evidence type="ECO:0000256" key="3">
    <source>
        <dbReference type="ARBA" id="ARBA00022989"/>
    </source>
</evidence>
<dbReference type="Pfam" id="PF01061">
    <property type="entry name" value="ABC2_membrane"/>
    <property type="match status" value="1"/>
</dbReference>
<evidence type="ECO:0000259" key="6">
    <source>
        <dbReference type="Pfam" id="PF01061"/>
    </source>
</evidence>
<dbReference type="Proteomes" id="UP000597444">
    <property type="component" value="Unassembled WGS sequence"/>
</dbReference>
<feature type="domain" description="ABC-2 type transporter transmembrane" evidence="6">
    <location>
        <begin position="37"/>
        <end position="234"/>
    </location>
</feature>
<keyword evidence="3 5" id="KW-1133">Transmembrane helix</keyword>
<feature type="transmembrane region" description="Helical" evidence="5">
    <location>
        <begin position="49"/>
        <end position="69"/>
    </location>
</feature>
<protein>
    <recommendedName>
        <fullName evidence="6">ABC-2 type transporter transmembrane domain-containing protein</fullName>
    </recommendedName>
</protein>
<feature type="transmembrane region" description="Helical" evidence="5">
    <location>
        <begin position="192"/>
        <end position="214"/>
    </location>
</feature>
<evidence type="ECO:0000256" key="5">
    <source>
        <dbReference type="SAM" id="Phobius"/>
    </source>
</evidence>
<accession>A0A8J3IGC7</accession>
<evidence type="ECO:0000256" key="2">
    <source>
        <dbReference type="ARBA" id="ARBA00022692"/>
    </source>
</evidence>
<dbReference type="PANTHER" id="PTHR43229">
    <property type="entry name" value="NODULATION PROTEIN J"/>
    <property type="match status" value="1"/>
</dbReference>
<dbReference type="PANTHER" id="PTHR43229:SF6">
    <property type="entry name" value="ABC-TYPE MULTIDRUG TRANSPORT SYSTEM, PERMEASE COMPONENT"/>
    <property type="match status" value="1"/>
</dbReference>
<keyword evidence="8" id="KW-1185">Reference proteome</keyword>
<feature type="transmembrane region" description="Helical" evidence="5">
    <location>
        <begin position="253"/>
        <end position="273"/>
    </location>
</feature>
<dbReference type="InterPro" id="IPR051784">
    <property type="entry name" value="Nod_factor_ABC_transporter"/>
</dbReference>
<gene>
    <name evidence="7" type="ORF">KSF_002880</name>
</gene>
<evidence type="ECO:0000256" key="1">
    <source>
        <dbReference type="ARBA" id="ARBA00004141"/>
    </source>
</evidence>
<evidence type="ECO:0000313" key="7">
    <source>
        <dbReference type="EMBL" id="GHO90240.1"/>
    </source>
</evidence>
<feature type="transmembrane region" description="Helical" evidence="5">
    <location>
        <begin position="120"/>
        <end position="151"/>
    </location>
</feature>
<evidence type="ECO:0000256" key="4">
    <source>
        <dbReference type="ARBA" id="ARBA00023136"/>
    </source>
</evidence>
<feature type="transmembrane region" description="Helical" evidence="5">
    <location>
        <begin position="81"/>
        <end position="100"/>
    </location>
</feature>
<dbReference type="EMBL" id="BNJK01000001">
    <property type="protein sequence ID" value="GHO90240.1"/>
    <property type="molecule type" value="Genomic_DNA"/>
</dbReference>
<dbReference type="InterPro" id="IPR013525">
    <property type="entry name" value="ABC2_TM"/>
</dbReference>
<reference evidence="7" key="1">
    <citation type="submission" date="2020-10" db="EMBL/GenBank/DDBJ databases">
        <title>Taxonomic study of unclassified bacteria belonging to the class Ktedonobacteria.</title>
        <authorList>
            <person name="Yabe S."/>
            <person name="Wang C.M."/>
            <person name="Zheng Y."/>
            <person name="Sakai Y."/>
            <person name="Cavaletti L."/>
            <person name="Monciardini P."/>
            <person name="Donadio S."/>
        </authorList>
    </citation>
    <scope>NUCLEOTIDE SEQUENCE</scope>
    <source>
        <strain evidence="7">ID150040</strain>
    </source>
</reference>
<name>A0A8J3IGC7_9CHLR</name>